<dbReference type="STRING" id="35608.A0A2U1KL96"/>
<comment type="caution">
    <text evidence="2">The sequence shown here is derived from an EMBL/GenBank/DDBJ whole genome shotgun (WGS) entry which is preliminary data.</text>
</comment>
<dbReference type="Proteomes" id="UP000245207">
    <property type="component" value="Unassembled WGS sequence"/>
</dbReference>
<dbReference type="Pfam" id="PF13966">
    <property type="entry name" value="zf-RVT"/>
    <property type="match status" value="1"/>
</dbReference>
<proteinExistence type="predicted"/>
<organism evidence="2 3">
    <name type="scientific">Artemisia annua</name>
    <name type="common">Sweet wormwood</name>
    <dbReference type="NCBI Taxonomy" id="35608"/>
    <lineage>
        <taxon>Eukaryota</taxon>
        <taxon>Viridiplantae</taxon>
        <taxon>Streptophyta</taxon>
        <taxon>Embryophyta</taxon>
        <taxon>Tracheophyta</taxon>
        <taxon>Spermatophyta</taxon>
        <taxon>Magnoliopsida</taxon>
        <taxon>eudicotyledons</taxon>
        <taxon>Gunneridae</taxon>
        <taxon>Pentapetalae</taxon>
        <taxon>asterids</taxon>
        <taxon>campanulids</taxon>
        <taxon>Asterales</taxon>
        <taxon>Asteraceae</taxon>
        <taxon>Asteroideae</taxon>
        <taxon>Anthemideae</taxon>
        <taxon>Artemisiinae</taxon>
        <taxon>Artemisia</taxon>
    </lineage>
</organism>
<keyword evidence="2" id="KW-0808">Transferase</keyword>
<gene>
    <name evidence="2" type="ORF">CTI12_AA588540</name>
</gene>
<keyword evidence="2" id="KW-0548">Nucleotidyltransferase</keyword>
<dbReference type="OrthoDB" id="1162524at2759"/>
<evidence type="ECO:0000313" key="3">
    <source>
        <dbReference type="Proteomes" id="UP000245207"/>
    </source>
</evidence>
<protein>
    <submittedName>
        <fullName evidence="2">Reverse transcriptase zinc-binding domain-containing protein</fullName>
    </submittedName>
</protein>
<keyword evidence="3" id="KW-1185">Reference proteome</keyword>
<dbReference type="PANTHER" id="PTHR33116">
    <property type="entry name" value="REVERSE TRANSCRIPTASE ZINC-BINDING DOMAIN-CONTAINING PROTEIN-RELATED-RELATED"/>
    <property type="match status" value="1"/>
</dbReference>
<evidence type="ECO:0000313" key="2">
    <source>
        <dbReference type="EMBL" id="PWA37471.1"/>
    </source>
</evidence>
<sequence>MNQTRKEKGSLLARNDCQGFEGFVSTDSVRAVNGVYVEVYSYFACGLGLSRDWFELCYLCLNDTEDSQHLFFNCPFSKEVWDRVKEIAEIDCDEWIWTELLNELSNSCVLRNFGWIIKRLALAACVYTLWQERNGRIFRDMHKNSNEVFNNIVDAIKTKILGITVKDSVNVRRVEARWNAHCKKILHK</sequence>
<accession>A0A2U1KL96</accession>
<name>A0A2U1KL96_ARTAN</name>
<keyword evidence="2" id="KW-0695">RNA-directed DNA polymerase</keyword>
<reference evidence="2 3" key="1">
    <citation type="journal article" date="2018" name="Mol. Plant">
        <title>The genome of Artemisia annua provides insight into the evolution of Asteraceae family and artemisinin biosynthesis.</title>
        <authorList>
            <person name="Shen Q."/>
            <person name="Zhang L."/>
            <person name="Liao Z."/>
            <person name="Wang S."/>
            <person name="Yan T."/>
            <person name="Shi P."/>
            <person name="Liu M."/>
            <person name="Fu X."/>
            <person name="Pan Q."/>
            <person name="Wang Y."/>
            <person name="Lv Z."/>
            <person name="Lu X."/>
            <person name="Zhang F."/>
            <person name="Jiang W."/>
            <person name="Ma Y."/>
            <person name="Chen M."/>
            <person name="Hao X."/>
            <person name="Li L."/>
            <person name="Tang Y."/>
            <person name="Lv G."/>
            <person name="Zhou Y."/>
            <person name="Sun X."/>
            <person name="Brodelius P.E."/>
            <person name="Rose J.K.C."/>
            <person name="Tang K."/>
        </authorList>
    </citation>
    <scope>NUCLEOTIDE SEQUENCE [LARGE SCALE GENOMIC DNA]</scope>
    <source>
        <strain evidence="3">cv. Huhao1</strain>
        <tissue evidence="2">Leaf</tissue>
    </source>
</reference>
<dbReference type="EMBL" id="PKPP01016713">
    <property type="protein sequence ID" value="PWA37471.1"/>
    <property type="molecule type" value="Genomic_DNA"/>
</dbReference>
<feature type="domain" description="Reverse transcriptase zinc-binding" evidence="1">
    <location>
        <begin position="56"/>
        <end position="81"/>
    </location>
</feature>
<dbReference type="PANTHER" id="PTHR33116:SF78">
    <property type="entry name" value="OS12G0587133 PROTEIN"/>
    <property type="match status" value="1"/>
</dbReference>
<evidence type="ECO:0000259" key="1">
    <source>
        <dbReference type="Pfam" id="PF13966"/>
    </source>
</evidence>
<dbReference type="GO" id="GO:0003964">
    <property type="term" value="F:RNA-directed DNA polymerase activity"/>
    <property type="evidence" value="ECO:0007669"/>
    <property type="project" value="UniProtKB-KW"/>
</dbReference>
<dbReference type="InterPro" id="IPR026960">
    <property type="entry name" value="RVT-Znf"/>
</dbReference>
<dbReference type="AlphaFoldDB" id="A0A2U1KL96"/>